<feature type="transmembrane region" description="Helical" evidence="1">
    <location>
        <begin position="103"/>
        <end position="122"/>
    </location>
</feature>
<dbReference type="Pfam" id="PF10823">
    <property type="entry name" value="DUF2568"/>
    <property type="match status" value="1"/>
</dbReference>
<keyword evidence="1" id="KW-1133">Transmembrane helix</keyword>
<keyword evidence="1" id="KW-0472">Membrane</keyword>
<accession>A0A1S2PME2</accession>
<evidence type="ECO:0000313" key="3">
    <source>
        <dbReference type="Proteomes" id="UP000179935"/>
    </source>
</evidence>
<keyword evidence="1" id="KW-0812">Transmembrane</keyword>
<keyword evidence="3" id="KW-1185">Reference proteome</keyword>
<dbReference type="EMBL" id="MLYP01000027">
    <property type="protein sequence ID" value="OIJ94575.1"/>
    <property type="molecule type" value="Genomic_DNA"/>
</dbReference>
<reference evidence="2 3" key="1">
    <citation type="submission" date="2016-10" db="EMBL/GenBank/DDBJ databases">
        <title>Genome sequence of Streptomyces sp. MUSC 93.</title>
        <authorList>
            <person name="Lee L.-H."/>
            <person name="Ser H.-L."/>
            <person name="Law J.W.-F."/>
        </authorList>
    </citation>
    <scope>NUCLEOTIDE SEQUENCE [LARGE SCALE GENOMIC DNA]</scope>
    <source>
        <strain evidence="2 3">MUSC 93</strain>
    </source>
</reference>
<feature type="transmembrane region" description="Helical" evidence="1">
    <location>
        <begin position="22"/>
        <end position="40"/>
    </location>
</feature>
<proteinExistence type="predicted"/>
<protein>
    <recommendedName>
        <fullName evidence="4">DUF2568 domain-containing protein</fullName>
    </recommendedName>
</protein>
<comment type="caution">
    <text evidence="2">The sequence shown here is derived from an EMBL/GenBank/DDBJ whole genome shotgun (WGS) entry which is preliminary data.</text>
</comment>
<dbReference type="RefSeq" id="WP_071365959.1">
    <property type="nucleotide sequence ID" value="NZ_MLYP01000027.1"/>
</dbReference>
<dbReference type="STRING" id="1428652.BIV24_10480"/>
<name>A0A1S2PME2_9ACTN</name>
<evidence type="ECO:0000256" key="1">
    <source>
        <dbReference type="SAM" id="Phobius"/>
    </source>
</evidence>
<dbReference type="InterPro" id="IPR021214">
    <property type="entry name" value="DUF2568"/>
</dbReference>
<organism evidence="2 3">
    <name type="scientific">Streptomyces colonosanans</name>
    <dbReference type="NCBI Taxonomy" id="1428652"/>
    <lineage>
        <taxon>Bacteria</taxon>
        <taxon>Bacillati</taxon>
        <taxon>Actinomycetota</taxon>
        <taxon>Actinomycetes</taxon>
        <taxon>Kitasatosporales</taxon>
        <taxon>Streptomycetaceae</taxon>
        <taxon>Streptomyces</taxon>
    </lineage>
</organism>
<gene>
    <name evidence="2" type="ORF">BIV24_10480</name>
</gene>
<dbReference type="Proteomes" id="UP000179935">
    <property type="component" value="Unassembled WGS sequence"/>
</dbReference>
<feature type="transmembrane region" description="Helical" evidence="1">
    <location>
        <begin position="46"/>
        <end position="68"/>
    </location>
</feature>
<evidence type="ECO:0008006" key="4">
    <source>
        <dbReference type="Google" id="ProtNLM"/>
    </source>
</evidence>
<evidence type="ECO:0000313" key="2">
    <source>
        <dbReference type="EMBL" id="OIJ94575.1"/>
    </source>
</evidence>
<dbReference type="AlphaFoldDB" id="A0A1S2PME2"/>
<sequence>MAGDADGTAVHGDRLWYAANEILAFLLELAALVCLGWWGSAVGHNVVVHVVSAVGTPLLAIVLWALLAAPKAKFRPGPPVVLFVKAIVLGGGAAALYGVGHPIAGLVMAVVVVANTAVAEAFRHSPRRP</sequence>